<accession>A0A368VIX1</accession>
<comment type="caution">
    <text evidence="1">The sequence shown here is derived from an EMBL/GenBank/DDBJ whole genome shotgun (WGS) entry which is preliminary data.</text>
</comment>
<evidence type="ECO:0000313" key="1">
    <source>
        <dbReference type="EMBL" id="RCW40653.1"/>
    </source>
</evidence>
<sequence length="88" mass="10402">MTSIIDRMISINNYKNKVKWCVICDQGWVEILKEAKSNKLILCCSECESTWEHPNYVHNAEKASSTDELLVEPDDDEIKHWEKYIIER</sequence>
<organism evidence="1 2">
    <name type="scientific">Paenibacillus prosopidis</name>
    <dbReference type="NCBI Taxonomy" id="630520"/>
    <lineage>
        <taxon>Bacteria</taxon>
        <taxon>Bacillati</taxon>
        <taxon>Bacillota</taxon>
        <taxon>Bacilli</taxon>
        <taxon>Bacillales</taxon>
        <taxon>Paenibacillaceae</taxon>
        <taxon>Paenibacillus</taxon>
    </lineage>
</organism>
<dbReference type="EMBL" id="QPJD01000030">
    <property type="protein sequence ID" value="RCW40653.1"/>
    <property type="molecule type" value="Genomic_DNA"/>
</dbReference>
<gene>
    <name evidence="1" type="ORF">DFP97_13032</name>
</gene>
<reference evidence="1 2" key="1">
    <citation type="submission" date="2018-07" db="EMBL/GenBank/DDBJ databases">
        <title>Genomic Encyclopedia of Type Strains, Phase III (KMG-III): the genomes of soil and plant-associated and newly described type strains.</title>
        <authorList>
            <person name="Whitman W."/>
        </authorList>
    </citation>
    <scope>NUCLEOTIDE SEQUENCE [LARGE SCALE GENOMIC DNA]</scope>
    <source>
        <strain evidence="1 2">CECT 7506</strain>
    </source>
</reference>
<protein>
    <submittedName>
        <fullName evidence="1">Uncharacterized protein</fullName>
    </submittedName>
</protein>
<dbReference type="RefSeq" id="WP_114384165.1">
    <property type="nucleotide sequence ID" value="NZ_QPJD01000030.1"/>
</dbReference>
<keyword evidence="2" id="KW-1185">Reference proteome</keyword>
<proteinExistence type="predicted"/>
<evidence type="ECO:0000313" key="2">
    <source>
        <dbReference type="Proteomes" id="UP000252415"/>
    </source>
</evidence>
<name>A0A368VIX1_9BACL</name>
<dbReference type="OrthoDB" id="88936at2"/>
<dbReference type="Proteomes" id="UP000252415">
    <property type="component" value="Unassembled WGS sequence"/>
</dbReference>
<dbReference type="AlphaFoldDB" id="A0A368VIX1"/>